<proteinExistence type="predicted"/>
<keyword evidence="2" id="KW-1185">Reference proteome</keyword>
<reference evidence="1" key="1">
    <citation type="submission" date="2022-12" db="EMBL/GenBank/DDBJ databases">
        <title>Genome Sequence of Lasiodiplodia mahajangana.</title>
        <authorList>
            <person name="Buettner E."/>
        </authorList>
    </citation>
    <scope>NUCLEOTIDE SEQUENCE</scope>
    <source>
        <strain evidence="1">VT137</strain>
    </source>
</reference>
<evidence type="ECO:0000313" key="2">
    <source>
        <dbReference type="Proteomes" id="UP001153332"/>
    </source>
</evidence>
<dbReference type="EMBL" id="JAPUUL010000250">
    <property type="protein sequence ID" value="KAJ8131660.1"/>
    <property type="molecule type" value="Genomic_DNA"/>
</dbReference>
<comment type="caution">
    <text evidence="1">The sequence shown here is derived from an EMBL/GenBank/DDBJ whole genome shotgun (WGS) entry which is preliminary data.</text>
</comment>
<sequence>MAQRTPITVLSLSQDRAFVRDIHNHICLHGFNIGGILESRPFSEGELARALRLLEPRPQALLIDRGYNEIETSIAWAVFSLHMRKVGIEKGKVIKITPEIFAEVGKEGVPKWMLDQLEDCFGT</sequence>
<gene>
    <name evidence="1" type="ORF">O1611_g1964</name>
</gene>
<organism evidence="1 2">
    <name type="scientific">Lasiodiplodia mahajangana</name>
    <dbReference type="NCBI Taxonomy" id="1108764"/>
    <lineage>
        <taxon>Eukaryota</taxon>
        <taxon>Fungi</taxon>
        <taxon>Dikarya</taxon>
        <taxon>Ascomycota</taxon>
        <taxon>Pezizomycotina</taxon>
        <taxon>Dothideomycetes</taxon>
        <taxon>Dothideomycetes incertae sedis</taxon>
        <taxon>Botryosphaeriales</taxon>
        <taxon>Botryosphaeriaceae</taxon>
        <taxon>Lasiodiplodia</taxon>
    </lineage>
</organism>
<dbReference type="Proteomes" id="UP001153332">
    <property type="component" value="Unassembled WGS sequence"/>
</dbReference>
<accession>A0ACC2JVW7</accession>
<evidence type="ECO:0000313" key="1">
    <source>
        <dbReference type="EMBL" id="KAJ8131660.1"/>
    </source>
</evidence>
<protein>
    <submittedName>
        <fullName evidence="1">Uncharacterized protein</fullName>
    </submittedName>
</protein>
<name>A0ACC2JVW7_9PEZI</name>